<proteinExistence type="predicted"/>
<gene>
    <name evidence="2" type="ORF">CPLU01_03160</name>
</gene>
<accession>A0A8H6KUR3</accession>
<evidence type="ECO:0000313" key="2">
    <source>
        <dbReference type="EMBL" id="KAF6837296.1"/>
    </source>
</evidence>
<evidence type="ECO:0000313" key="3">
    <source>
        <dbReference type="Proteomes" id="UP000654918"/>
    </source>
</evidence>
<name>A0A8H6KUR3_9PEZI</name>
<sequence length="332" mass="35415">MDLADGAPGLDRDVQVELGVGEGSNGQTSDGSAVPSMQASSPNAHPCPAPFVVRYIVVGVGEEDGGGGGGGGGRGGRGDRDRRGKPALGPKFTLTAVHLSHGRTSSACLGRAVLSLGFDSIRVERLYDGLSPPSRCCVPRSVAVKVVEFTIYGLFLRRRVYDGSNQKTAGTEILPKEEHHHETPADEEGCSERPHFYEDEALGKGSSAGTRTARGNQNAAPRIDQLPKLAVLFMCNARKRVSANRLLAAVRPVEVLCSALPVPLCCYFEPSRAWAVKAQADKQPVPSSQGVQNTRSSRLLQLLTTQGLASRVRGRRRLLTSISSDMAYPHIH</sequence>
<protein>
    <submittedName>
        <fullName evidence="2">Uncharacterized protein</fullName>
    </submittedName>
</protein>
<keyword evidence="3" id="KW-1185">Reference proteome</keyword>
<reference evidence="2" key="1">
    <citation type="journal article" date="2020" name="Phytopathology">
        <title>Genome Sequence Resources of Colletotrichum truncatum, C. plurivorum, C. musicola, and C. sojae: Four Species Pathogenic to Soybean (Glycine max).</title>
        <authorList>
            <person name="Rogerio F."/>
            <person name="Boufleur T.R."/>
            <person name="Ciampi-Guillardi M."/>
            <person name="Sukno S.A."/>
            <person name="Thon M.R."/>
            <person name="Massola Junior N.S."/>
            <person name="Baroncelli R."/>
        </authorList>
    </citation>
    <scope>NUCLEOTIDE SEQUENCE</scope>
    <source>
        <strain evidence="2">LFN00145</strain>
    </source>
</reference>
<feature type="region of interest" description="Disordered" evidence="1">
    <location>
        <begin position="170"/>
        <end position="192"/>
    </location>
</feature>
<dbReference type="EMBL" id="WIGO01000026">
    <property type="protein sequence ID" value="KAF6837296.1"/>
    <property type="molecule type" value="Genomic_DNA"/>
</dbReference>
<evidence type="ECO:0000256" key="1">
    <source>
        <dbReference type="SAM" id="MobiDB-lite"/>
    </source>
</evidence>
<feature type="compositionally biased region" description="Gly residues" evidence="1">
    <location>
        <begin position="66"/>
        <end position="75"/>
    </location>
</feature>
<dbReference type="AlphaFoldDB" id="A0A8H6KUR3"/>
<feature type="region of interest" description="Disordered" evidence="1">
    <location>
        <begin position="64"/>
        <end position="88"/>
    </location>
</feature>
<feature type="compositionally biased region" description="Polar residues" evidence="1">
    <location>
        <begin position="25"/>
        <end position="43"/>
    </location>
</feature>
<dbReference type="Proteomes" id="UP000654918">
    <property type="component" value="Unassembled WGS sequence"/>
</dbReference>
<organism evidence="2 3">
    <name type="scientific">Colletotrichum plurivorum</name>
    <dbReference type="NCBI Taxonomy" id="2175906"/>
    <lineage>
        <taxon>Eukaryota</taxon>
        <taxon>Fungi</taxon>
        <taxon>Dikarya</taxon>
        <taxon>Ascomycota</taxon>
        <taxon>Pezizomycotina</taxon>
        <taxon>Sordariomycetes</taxon>
        <taxon>Hypocreomycetidae</taxon>
        <taxon>Glomerellales</taxon>
        <taxon>Glomerellaceae</taxon>
        <taxon>Colletotrichum</taxon>
        <taxon>Colletotrichum orchidearum species complex</taxon>
    </lineage>
</organism>
<feature type="compositionally biased region" description="Basic and acidic residues" evidence="1">
    <location>
        <begin position="174"/>
        <end position="192"/>
    </location>
</feature>
<feature type="compositionally biased region" description="Polar residues" evidence="1">
    <location>
        <begin position="207"/>
        <end position="219"/>
    </location>
</feature>
<feature type="region of interest" description="Disordered" evidence="1">
    <location>
        <begin position="201"/>
        <end position="220"/>
    </location>
</feature>
<comment type="caution">
    <text evidence="2">The sequence shown here is derived from an EMBL/GenBank/DDBJ whole genome shotgun (WGS) entry which is preliminary data.</text>
</comment>
<feature type="region of interest" description="Disordered" evidence="1">
    <location>
        <begin position="20"/>
        <end position="45"/>
    </location>
</feature>